<dbReference type="Proteomes" id="UP000192783">
    <property type="component" value="Unassembled WGS sequence"/>
</dbReference>
<evidence type="ECO:0000259" key="8">
    <source>
        <dbReference type="Pfam" id="PF07992"/>
    </source>
</evidence>
<evidence type="ECO:0000256" key="5">
    <source>
        <dbReference type="ARBA" id="ARBA00023002"/>
    </source>
</evidence>
<feature type="domain" description="Pyridine nucleotide-disulphide oxidoreductase dimerisation" evidence="7">
    <location>
        <begin position="275"/>
        <end position="374"/>
    </location>
</feature>
<proteinExistence type="inferred from homology"/>
<dbReference type="Gene3D" id="3.50.50.60">
    <property type="entry name" value="FAD/NAD(P)-binding domain"/>
    <property type="match status" value="2"/>
</dbReference>
<comment type="cofactor">
    <cofactor evidence="1">
        <name>FAD</name>
        <dbReference type="ChEBI" id="CHEBI:57692"/>
    </cofactor>
</comment>
<evidence type="ECO:0000256" key="1">
    <source>
        <dbReference type="ARBA" id="ARBA00001974"/>
    </source>
</evidence>
<dbReference type="AlphaFoldDB" id="A0A1W1XJ60"/>
<comment type="similarity">
    <text evidence="2">Belongs to the class-III pyridine nucleotide-disulfide oxidoreductase family.</text>
</comment>
<dbReference type="EMBL" id="FWXF01000009">
    <property type="protein sequence ID" value="SMC23999.1"/>
    <property type="molecule type" value="Genomic_DNA"/>
</dbReference>
<keyword evidence="4" id="KW-0274">FAD</keyword>
<dbReference type="InterPro" id="IPR023753">
    <property type="entry name" value="FAD/NAD-binding_dom"/>
</dbReference>
<dbReference type="PANTHER" id="PTHR43429:SF1">
    <property type="entry name" value="NAD(P)H SULFUR OXIDOREDUCTASE (COA-DEPENDENT)"/>
    <property type="match status" value="1"/>
</dbReference>
<keyword evidence="6" id="KW-0676">Redox-active center</keyword>
<dbReference type="STRING" id="1121390.SAMN02746041_01901"/>
<dbReference type="SUPFAM" id="SSF55424">
    <property type="entry name" value="FAD/NAD-linked reductases, dimerisation (C-terminal) domain"/>
    <property type="match status" value="1"/>
</dbReference>
<dbReference type="InterPro" id="IPR050260">
    <property type="entry name" value="FAD-bd_OxRdtase"/>
</dbReference>
<dbReference type="InterPro" id="IPR016156">
    <property type="entry name" value="FAD/NAD-linked_Rdtase_dimer_sf"/>
</dbReference>
<evidence type="ECO:0000256" key="3">
    <source>
        <dbReference type="ARBA" id="ARBA00022630"/>
    </source>
</evidence>
<reference evidence="9 10" key="1">
    <citation type="submission" date="2017-04" db="EMBL/GenBank/DDBJ databases">
        <authorList>
            <person name="Afonso C.L."/>
            <person name="Miller P.J."/>
            <person name="Scott M.A."/>
            <person name="Spackman E."/>
            <person name="Goraichik I."/>
            <person name="Dimitrov K.M."/>
            <person name="Suarez D.L."/>
            <person name="Swayne D.E."/>
        </authorList>
    </citation>
    <scope>NUCLEOTIDE SEQUENCE [LARGE SCALE GENOMIC DNA]</scope>
    <source>
        <strain evidence="9 10">DSM 13146</strain>
    </source>
</reference>
<evidence type="ECO:0000256" key="2">
    <source>
        <dbReference type="ARBA" id="ARBA00009130"/>
    </source>
</evidence>
<organism evidence="9 10">
    <name type="scientific">Desulfacinum hydrothermale DSM 13146</name>
    <dbReference type="NCBI Taxonomy" id="1121390"/>
    <lineage>
        <taxon>Bacteria</taxon>
        <taxon>Pseudomonadati</taxon>
        <taxon>Thermodesulfobacteriota</taxon>
        <taxon>Syntrophobacteria</taxon>
        <taxon>Syntrophobacterales</taxon>
        <taxon>Syntrophobacteraceae</taxon>
        <taxon>Desulfacinum</taxon>
    </lineage>
</organism>
<protein>
    <submittedName>
        <fullName evidence="9">NADPH-dependent 2,4-dienoyl-CoA reductase, sulfur reductase</fullName>
    </submittedName>
</protein>
<dbReference type="GO" id="GO:0016491">
    <property type="term" value="F:oxidoreductase activity"/>
    <property type="evidence" value="ECO:0007669"/>
    <property type="project" value="UniProtKB-KW"/>
</dbReference>
<dbReference type="InterPro" id="IPR004099">
    <property type="entry name" value="Pyr_nucl-diS_OxRdtase_dimer"/>
</dbReference>
<feature type="domain" description="FAD/NAD(P)-binding" evidence="8">
    <location>
        <begin position="11"/>
        <end position="233"/>
    </location>
</feature>
<sequence>MVARTPEEFRAKQQIDVRTFHEVIGIETRERRVRVVDRKTQNEAWEAYDELLMATGAVPLRPSVPGADASGIYGVHTLESGIRLRKVLDAQQPRSAVIVGGGYIGLEMAEAFLLRGMRVSLVDKAPQVMGTLDQDMARHVARALTDRGVHLYLDEALEAFAVRNGRVHAVITSQRTLETDLVLLGMGVAPNTQLAKEAGIPLGERGAVRVDRRMATEVEGVWAAGDCAESFHRLTGQPFYVALGTVANRHGRVAGTNMAGGDARFSGVVGTAVTRICSLEVARTGLQTRELEGLGRPFVSQTIESHTRAAYFPGSGTIHVKMLADAATGVVLGAQIVGQEGAAKRIDVMATAISAELTARQVSELDLAYAPPFSPLWDPLIIAARLLAKKIQ</sequence>
<evidence type="ECO:0000259" key="7">
    <source>
        <dbReference type="Pfam" id="PF02852"/>
    </source>
</evidence>
<dbReference type="Pfam" id="PF02852">
    <property type="entry name" value="Pyr_redox_dim"/>
    <property type="match status" value="1"/>
</dbReference>
<evidence type="ECO:0000313" key="10">
    <source>
        <dbReference type="Proteomes" id="UP000192783"/>
    </source>
</evidence>
<accession>A0A1W1XJ60</accession>
<name>A0A1W1XJ60_9BACT</name>
<keyword evidence="10" id="KW-1185">Reference proteome</keyword>
<gene>
    <name evidence="9" type="ORF">SAMN02746041_01901</name>
</gene>
<dbReference type="PRINTS" id="PR00368">
    <property type="entry name" value="FADPNR"/>
</dbReference>
<dbReference type="InterPro" id="IPR036188">
    <property type="entry name" value="FAD/NAD-bd_sf"/>
</dbReference>
<dbReference type="SUPFAM" id="SSF51905">
    <property type="entry name" value="FAD/NAD(P)-binding domain"/>
    <property type="match status" value="2"/>
</dbReference>
<keyword evidence="5" id="KW-0560">Oxidoreductase</keyword>
<dbReference type="Pfam" id="PF07992">
    <property type="entry name" value="Pyr_redox_2"/>
    <property type="match status" value="1"/>
</dbReference>
<dbReference type="PRINTS" id="PR00469">
    <property type="entry name" value="PNDRDTASEII"/>
</dbReference>
<evidence type="ECO:0000256" key="6">
    <source>
        <dbReference type="ARBA" id="ARBA00023284"/>
    </source>
</evidence>
<keyword evidence="3" id="KW-0285">Flavoprotein</keyword>
<dbReference type="PANTHER" id="PTHR43429">
    <property type="entry name" value="PYRIDINE NUCLEOTIDE-DISULFIDE OXIDOREDUCTASE DOMAIN-CONTAINING"/>
    <property type="match status" value="1"/>
</dbReference>
<evidence type="ECO:0000256" key="4">
    <source>
        <dbReference type="ARBA" id="ARBA00022827"/>
    </source>
</evidence>
<evidence type="ECO:0000313" key="9">
    <source>
        <dbReference type="EMBL" id="SMC23999.1"/>
    </source>
</evidence>